<feature type="transmembrane region" description="Helical" evidence="1">
    <location>
        <begin position="12"/>
        <end position="31"/>
    </location>
</feature>
<sequence>MATYLQNDYLSIIWIFVVVFILFAVLIIIHVKKIDFNKYVYPPKLVQEVTLETMQSINISPSNGFCESYFGKTNELEKACNALTEKRCSETDCCVYTSSSKCSAGTIDGATYKSDTYGNTLHHDYYYYKNKCYGNCNQ</sequence>
<evidence type="ECO:0000256" key="1">
    <source>
        <dbReference type="SAM" id="Phobius"/>
    </source>
</evidence>
<name>A0A6C0E6X2_9ZZZZ</name>
<dbReference type="EMBL" id="MN739727">
    <property type="protein sequence ID" value="QHT23175.1"/>
    <property type="molecule type" value="Genomic_DNA"/>
</dbReference>
<proteinExistence type="predicted"/>
<keyword evidence="1" id="KW-0812">Transmembrane</keyword>
<accession>A0A6C0E6X2</accession>
<reference evidence="2" key="1">
    <citation type="journal article" date="2020" name="Nature">
        <title>Giant virus diversity and host interactions through global metagenomics.</title>
        <authorList>
            <person name="Schulz F."/>
            <person name="Roux S."/>
            <person name="Paez-Espino D."/>
            <person name="Jungbluth S."/>
            <person name="Walsh D.A."/>
            <person name="Denef V.J."/>
            <person name="McMahon K.D."/>
            <person name="Konstantinidis K.T."/>
            <person name="Eloe-Fadrosh E.A."/>
            <person name="Kyrpides N.C."/>
            <person name="Woyke T."/>
        </authorList>
    </citation>
    <scope>NUCLEOTIDE SEQUENCE</scope>
    <source>
        <strain evidence="2">GVMAG-M-3300023179-114</strain>
    </source>
</reference>
<evidence type="ECO:0000313" key="2">
    <source>
        <dbReference type="EMBL" id="QHT23175.1"/>
    </source>
</evidence>
<dbReference type="AlphaFoldDB" id="A0A6C0E6X2"/>
<protein>
    <submittedName>
        <fullName evidence="2">Uncharacterized protein</fullName>
    </submittedName>
</protein>
<organism evidence="2">
    <name type="scientific">viral metagenome</name>
    <dbReference type="NCBI Taxonomy" id="1070528"/>
    <lineage>
        <taxon>unclassified sequences</taxon>
        <taxon>metagenomes</taxon>
        <taxon>organismal metagenomes</taxon>
    </lineage>
</organism>
<keyword evidence="1" id="KW-0472">Membrane</keyword>
<keyword evidence="1" id="KW-1133">Transmembrane helix</keyword>